<dbReference type="InterPro" id="IPR049625">
    <property type="entry name" value="Glyco_transf_61_cat"/>
</dbReference>
<evidence type="ECO:0000256" key="7">
    <source>
        <dbReference type="ARBA" id="ARBA00023180"/>
    </source>
</evidence>
<evidence type="ECO:0000313" key="11">
    <source>
        <dbReference type="Proteomes" id="UP001634007"/>
    </source>
</evidence>
<reference evidence="10 11" key="1">
    <citation type="submission" date="2024-11" db="EMBL/GenBank/DDBJ databases">
        <title>Chromosome-level genome assembly of Eucalyptus globulus Labill. provides insights into its genome evolution.</title>
        <authorList>
            <person name="Li X."/>
        </authorList>
    </citation>
    <scope>NUCLEOTIDE SEQUENCE [LARGE SCALE GENOMIC DNA]</scope>
    <source>
        <strain evidence="10">CL2024</strain>
        <tissue evidence="10">Fresh tender leaves</tissue>
    </source>
</reference>
<evidence type="ECO:0000256" key="4">
    <source>
        <dbReference type="ARBA" id="ARBA00022692"/>
    </source>
</evidence>
<dbReference type="InterPro" id="IPR007657">
    <property type="entry name" value="Glycosyltransferase_61"/>
</dbReference>
<keyword evidence="6 8" id="KW-0472">Membrane</keyword>
<dbReference type="PANTHER" id="PTHR20961">
    <property type="entry name" value="GLYCOSYLTRANSFERASE"/>
    <property type="match status" value="1"/>
</dbReference>
<protein>
    <recommendedName>
        <fullName evidence="9">Glycosyltransferase 61 catalytic domain-containing protein</fullName>
    </recommendedName>
</protein>
<keyword evidence="2" id="KW-0328">Glycosyltransferase</keyword>
<keyword evidence="5 8" id="KW-1133">Transmembrane helix</keyword>
<dbReference type="GO" id="GO:0000139">
    <property type="term" value="C:Golgi membrane"/>
    <property type="evidence" value="ECO:0007669"/>
    <property type="project" value="UniProtKB-SubCell"/>
</dbReference>
<name>A0ABD3J9L3_EUCGL</name>
<keyword evidence="4 8" id="KW-0812">Transmembrane</keyword>
<comment type="subcellular location">
    <subcellularLocation>
        <location evidence="1">Golgi apparatus membrane</location>
        <topology evidence="1">Single-pass type II membrane protein</topology>
    </subcellularLocation>
</comment>
<evidence type="ECO:0000256" key="5">
    <source>
        <dbReference type="ARBA" id="ARBA00022989"/>
    </source>
</evidence>
<evidence type="ECO:0000259" key="9">
    <source>
        <dbReference type="Pfam" id="PF04577"/>
    </source>
</evidence>
<evidence type="ECO:0000256" key="8">
    <source>
        <dbReference type="SAM" id="Phobius"/>
    </source>
</evidence>
<evidence type="ECO:0000256" key="1">
    <source>
        <dbReference type="ARBA" id="ARBA00004323"/>
    </source>
</evidence>
<feature type="transmembrane region" description="Helical" evidence="8">
    <location>
        <begin position="49"/>
        <end position="69"/>
    </location>
</feature>
<evidence type="ECO:0000256" key="3">
    <source>
        <dbReference type="ARBA" id="ARBA00022679"/>
    </source>
</evidence>
<keyword evidence="3" id="KW-0808">Transferase</keyword>
<sequence>MDRASSPSCSVDIRTASLPAIYTATGSSKCSQPSARPAAIPFSIYTAKLFVYVVSTCVLLFILSQISLLQSRSAPSPRWPLSLVRQWQKIILDTTSSDVTLDSTAAATKASKVEDVDKRLRDAVTFLPLKDLRFADRPAEGHTWFISSLNDTSVGGGPQHMRFPSASSKGRVLCLKGRHFHDGSWNSYALAWPDALPRDATFMSGLTFVSYNHYDYGNIWHGLSTVFPFVAWHQGHSCRRPPERWVLYHWGELRPGMSPWLSKLMEATFGKPPSVEVFDKIKEDGSVCFEDAVVTRHNEGGMSTERRIEAYGLLRCSVRRYCNVSSEVDGDGNKVNTVRLTLFMRRGGRSFRNESAVVGIFQRECDKVEGCRLTLAHSDDLSFCDQVKLMSATDVLASPHGAQLTNIFMMDRNSSVMEFYPKGWLHYAGVGQYVYQWLSSWSGMSHQGAWRDPVGEDCPYPQDTAKCFDFYKNGLIGHNETHFSEWARKVLVEVKLRKIGDSVSKRKQDSIEIGGCACN</sequence>
<evidence type="ECO:0000256" key="2">
    <source>
        <dbReference type="ARBA" id="ARBA00022676"/>
    </source>
</evidence>
<feature type="domain" description="Glycosyltransferase 61 catalytic" evidence="9">
    <location>
        <begin position="329"/>
        <end position="417"/>
    </location>
</feature>
<organism evidence="10 11">
    <name type="scientific">Eucalyptus globulus</name>
    <name type="common">Tasmanian blue gum</name>
    <dbReference type="NCBI Taxonomy" id="34317"/>
    <lineage>
        <taxon>Eukaryota</taxon>
        <taxon>Viridiplantae</taxon>
        <taxon>Streptophyta</taxon>
        <taxon>Embryophyta</taxon>
        <taxon>Tracheophyta</taxon>
        <taxon>Spermatophyta</taxon>
        <taxon>Magnoliopsida</taxon>
        <taxon>eudicotyledons</taxon>
        <taxon>Gunneridae</taxon>
        <taxon>Pentapetalae</taxon>
        <taxon>rosids</taxon>
        <taxon>malvids</taxon>
        <taxon>Myrtales</taxon>
        <taxon>Myrtaceae</taxon>
        <taxon>Myrtoideae</taxon>
        <taxon>Eucalypteae</taxon>
        <taxon>Eucalyptus</taxon>
    </lineage>
</organism>
<dbReference type="PANTHER" id="PTHR20961:SF38">
    <property type="entry name" value="PROTEIN O-LINKED-MANNOSE BETA-1,4-N-ACETYLGLUCOSAMINYLTRANSFERASE 2"/>
    <property type="match status" value="1"/>
</dbReference>
<proteinExistence type="predicted"/>
<dbReference type="EMBL" id="JBJKBG010000009">
    <property type="protein sequence ID" value="KAL3723333.1"/>
    <property type="molecule type" value="Genomic_DNA"/>
</dbReference>
<accession>A0ABD3J9L3</accession>
<dbReference type="Pfam" id="PF04577">
    <property type="entry name" value="Glyco_transf_61"/>
    <property type="match status" value="1"/>
</dbReference>
<keyword evidence="11" id="KW-1185">Reference proteome</keyword>
<dbReference type="AlphaFoldDB" id="A0ABD3J9L3"/>
<evidence type="ECO:0000313" key="10">
    <source>
        <dbReference type="EMBL" id="KAL3723333.1"/>
    </source>
</evidence>
<comment type="caution">
    <text evidence="10">The sequence shown here is derived from an EMBL/GenBank/DDBJ whole genome shotgun (WGS) entry which is preliminary data.</text>
</comment>
<gene>
    <name evidence="10" type="ORF">ACJRO7_035510</name>
</gene>
<keyword evidence="7" id="KW-0325">Glycoprotein</keyword>
<evidence type="ECO:0000256" key="6">
    <source>
        <dbReference type="ARBA" id="ARBA00023136"/>
    </source>
</evidence>
<dbReference type="GO" id="GO:0016763">
    <property type="term" value="F:pentosyltransferase activity"/>
    <property type="evidence" value="ECO:0007669"/>
    <property type="project" value="UniProtKB-ARBA"/>
</dbReference>
<dbReference type="Proteomes" id="UP001634007">
    <property type="component" value="Unassembled WGS sequence"/>
</dbReference>